<dbReference type="Proteomes" id="UP000569914">
    <property type="component" value="Unassembled WGS sequence"/>
</dbReference>
<keyword evidence="3" id="KW-1185">Reference proteome</keyword>
<name>A0A7Y9IB95_9ACTN</name>
<dbReference type="EMBL" id="JACCBU010000001">
    <property type="protein sequence ID" value="NYE73525.1"/>
    <property type="molecule type" value="Genomic_DNA"/>
</dbReference>
<dbReference type="Pfam" id="PF13338">
    <property type="entry name" value="AbiEi_4"/>
    <property type="match status" value="1"/>
</dbReference>
<dbReference type="InterPro" id="IPR025159">
    <property type="entry name" value="AbiEi_N"/>
</dbReference>
<evidence type="ECO:0000313" key="3">
    <source>
        <dbReference type="Proteomes" id="UP000569914"/>
    </source>
</evidence>
<dbReference type="AlphaFoldDB" id="A0A7Y9IB95"/>
<accession>A0A7Y9IB95</accession>
<comment type="caution">
    <text evidence="2">The sequence shown here is derived from an EMBL/GenBank/DDBJ whole genome shotgun (WGS) entry which is preliminary data.</text>
</comment>
<evidence type="ECO:0000313" key="2">
    <source>
        <dbReference type="EMBL" id="NYE73525.1"/>
    </source>
</evidence>
<gene>
    <name evidence="2" type="ORF">BKA15_004854</name>
</gene>
<protein>
    <recommendedName>
        <fullName evidence="1">AbiEi antitoxin N-terminal domain-containing protein</fullName>
    </recommendedName>
</protein>
<sequence>MSRRTALAQLGDLAAEQWGMVTTAQARRAGVSSLDLARLASDGILAPVSGAARVYRVTSTPESPDLDPLRAAWLQLGGGRSWEERSLDMDAVVSHRSAAHLRGFGDLIPEVHEFYVVRRRQLRRTDLLLRVRPAISRSDWEFVDGMPASRPEQMVADLLADHEDESAVAQIVHDAHRAGLLTPSQLTEVVAPHARRYGHRTGADLATMLLAGAEGVES</sequence>
<feature type="domain" description="AbiEi antitoxin N-terminal" evidence="1">
    <location>
        <begin position="12"/>
        <end position="48"/>
    </location>
</feature>
<evidence type="ECO:0000259" key="1">
    <source>
        <dbReference type="Pfam" id="PF13338"/>
    </source>
</evidence>
<organism evidence="2 3">
    <name type="scientific">Microlunatus parietis</name>
    <dbReference type="NCBI Taxonomy" id="682979"/>
    <lineage>
        <taxon>Bacteria</taxon>
        <taxon>Bacillati</taxon>
        <taxon>Actinomycetota</taxon>
        <taxon>Actinomycetes</taxon>
        <taxon>Propionibacteriales</taxon>
        <taxon>Propionibacteriaceae</taxon>
        <taxon>Microlunatus</taxon>
    </lineage>
</organism>
<proteinExistence type="predicted"/>
<reference evidence="2 3" key="1">
    <citation type="submission" date="2020-07" db="EMBL/GenBank/DDBJ databases">
        <title>Sequencing the genomes of 1000 actinobacteria strains.</title>
        <authorList>
            <person name="Klenk H.-P."/>
        </authorList>
    </citation>
    <scope>NUCLEOTIDE SEQUENCE [LARGE SCALE GENOMIC DNA]</scope>
    <source>
        <strain evidence="2 3">DSM 22083</strain>
    </source>
</reference>
<dbReference type="RefSeq" id="WP_179755077.1">
    <property type="nucleotide sequence ID" value="NZ_JACCBU010000001.1"/>
</dbReference>